<dbReference type="GO" id="GO:0003700">
    <property type="term" value="F:DNA-binding transcription factor activity"/>
    <property type="evidence" value="ECO:0007669"/>
    <property type="project" value="InterPro"/>
</dbReference>
<dbReference type="Pfam" id="PF00392">
    <property type="entry name" value="GntR"/>
    <property type="match status" value="1"/>
</dbReference>
<dbReference type="EMBL" id="QGKL01000019">
    <property type="protein sequence ID" value="PWQ97469.1"/>
    <property type="molecule type" value="Genomic_DNA"/>
</dbReference>
<evidence type="ECO:0000313" key="8">
    <source>
        <dbReference type="Proteomes" id="UP000245506"/>
    </source>
</evidence>
<evidence type="ECO:0000256" key="2">
    <source>
        <dbReference type="ARBA" id="ARBA00022898"/>
    </source>
</evidence>
<dbReference type="PANTHER" id="PTHR46577:SF1">
    <property type="entry name" value="HTH-TYPE TRANSCRIPTIONAL REGULATORY PROTEIN GABR"/>
    <property type="match status" value="1"/>
</dbReference>
<protein>
    <recommendedName>
        <fullName evidence="6">HTH gntR-type domain-containing protein</fullName>
    </recommendedName>
</protein>
<comment type="caution">
    <text evidence="7">The sequence shown here is derived from an EMBL/GenBank/DDBJ whole genome shotgun (WGS) entry which is preliminary data.</text>
</comment>
<dbReference type="InterPro" id="IPR004839">
    <property type="entry name" value="Aminotransferase_I/II_large"/>
</dbReference>
<accession>A0A317CGH2</accession>
<comment type="similarity">
    <text evidence="1">In the C-terminal section; belongs to the class-I pyridoxal-phosphate-dependent aminotransferase family.</text>
</comment>
<evidence type="ECO:0000259" key="6">
    <source>
        <dbReference type="PROSITE" id="PS50949"/>
    </source>
</evidence>
<evidence type="ECO:0000256" key="3">
    <source>
        <dbReference type="ARBA" id="ARBA00023015"/>
    </source>
</evidence>
<dbReference type="Proteomes" id="UP000245506">
    <property type="component" value="Unassembled WGS sequence"/>
</dbReference>
<dbReference type="InterPro" id="IPR015424">
    <property type="entry name" value="PyrdxlP-dep_Trfase"/>
</dbReference>
<name>A0A317CGH2_9GAMM</name>
<organism evidence="7 8">
    <name type="scientific">Leucothrix arctica</name>
    <dbReference type="NCBI Taxonomy" id="1481894"/>
    <lineage>
        <taxon>Bacteria</taxon>
        <taxon>Pseudomonadati</taxon>
        <taxon>Pseudomonadota</taxon>
        <taxon>Gammaproteobacteria</taxon>
        <taxon>Thiotrichales</taxon>
        <taxon>Thiotrichaceae</taxon>
        <taxon>Leucothrix</taxon>
    </lineage>
</organism>
<dbReference type="SUPFAM" id="SSF46785">
    <property type="entry name" value="Winged helix' DNA-binding domain"/>
    <property type="match status" value="1"/>
</dbReference>
<keyword evidence="3" id="KW-0805">Transcription regulation</keyword>
<dbReference type="InterPro" id="IPR036388">
    <property type="entry name" value="WH-like_DNA-bd_sf"/>
</dbReference>
<keyword evidence="2" id="KW-0663">Pyridoxal phosphate</keyword>
<dbReference type="CDD" id="cd07377">
    <property type="entry name" value="WHTH_GntR"/>
    <property type="match status" value="1"/>
</dbReference>
<dbReference type="CDD" id="cd00609">
    <property type="entry name" value="AAT_like"/>
    <property type="match status" value="1"/>
</dbReference>
<keyword evidence="5" id="KW-0804">Transcription</keyword>
<keyword evidence="8" id="KW-1185">Reference proteome</keyword>
<dbReference type="InterPro" id="IPR051446">
    <property type="entry name" value="HTH_trans_reg/aminotransferase"/>
</dbReference>
<dbReference type="Gene3D" id="3.40.640.10">
    <property type="entry name" value="Type I PLP-dependent aspartate aminotransferase-like (Major domain)"/>
    <property type="match status" value="1"/>
</dbReference>
<dbReference type="InterPro" id="IPR036390">
    <property type="entry name" value="WH_DNA-bd_sf"/>
</dbReference>
<evidence type="ECO:0000256" key="5">
    <source>
        <dbReference type="ARBA" id="ARBA00023163"/>
    </source>
</evidence>
<gene>
    <name evidence="7" type="ORF">DKT75_05960</name>
</gene>
<dbReference type="PROSITE" id="PS50949">
    <property type="entry name" value="HTH_GNTR"/>
    <property type="match status" value="1"/>
</dbReference>
<feature type="domain" description="HTH gntR-type" evidence="6">
    <location>
        <begin position="19"/>
        <end position="86"/>
    </location>
</feature>
<sequence>MPSVEVVANYIQTDRASSTPLFMQIKQGLDKAISAGYFQESKLPSTRNLADQLSVSLNTVLMAYDELEAQGIVYTKPRSGRYVNPEIAVQQTVTEPPASRGKSQDWMRRAKNTATPGNPAQVKRSTNDSELLYPFITASIPKDSFPSSAWIKASREALQAESRSFSLYDNFGADDPFLVEKIITEVLAPRGIVALPENIILTAGTQHALYLISELLVKEGTPVAVEDPGYPDARHTFLRAGAAIAPIGLDKGGIKLEDIPDNTELIYTTPSHQLPSNISMSTPRKGRLLQLAKRLGACIIEDDYDAEMRFVGRSSPPVASQGLDNVIYISGFSKYLGAVCRIAFIVAHEEAISALRDIRRYQLRNLSGHEQRTLAHFIKNGGYDQQIRTMRKVAKQRWQACQRLIAELLPEWTVTKSTGGLNLWVELPEPIDTKTLAKSLREYSVVIEPGLVFFADNKQGGRFIKLGFVLLSEEQLRDGLLIIRDVLKPKKAQI</sequence>
<dbReference type="GO" id="GO:0003677">
    <property type="term" value="F:DNA binding"/>
    <property type="evidence" value="ECO:0007669"/>
    <property type="project" value="UniProtKB-KW"/>
</dbReference>
<dbReference type="SMART" id="SM00345">
    <property type="entry name" value="HTH_GNTR"/>
    <property type="match status" value="1"/>
</dbReference>
<evidence type="ECO:0000256" key="4">
    <source>
        <dbReference type="ARBA" id="ARBA00023125"/>
    </source>
</evidence>
<evidence type="ECO:0000313" key="7">
    <source>
        <dbReference type="EMBL" id="PWQ97469.1"/>
    </source>
</evidence>
<proteinExistence type="inferred from homology"/>
<evidence type="ECO:0000256" key="1">
    <source>
        <dbReference type="ARBA" id="ARBA00005384"/>
    </source>
</evidence>
<dbReference type="PANTHER" id="PTHR46577">
    <property type="entry name" value="HTH-TYPE TRANSCRIPTIONAL REGULATORY PROTEIN GABR"/>
    <property type="match status" value="1"/>
</dbReference>
<dbReference type="OrthoDB" id="9808770at2"/>
<dbReference type="RefSeq" id="WP_109822511.1">
    <property type="nucleotide sequence ID" value="NZ_QGKL01000019.1"/>
</dbReference>
<dbReference type="InterPro" id="IPR000524">
    <property type="entry name" value="Tscrpt_reg_HTH_GntR"/>
</dbReference>
<dbReference type="Pfam" id="PF00155">
    <property type="entry name" value="Aminotran_1_2"/>
    <property type="match status" value="1"/>
</dbReference>
<reference evidence="7 8" key="1">
    <citation type="submission" date="2018-05" db="EMBL/GenBank/DDBJ databases">
        <title>Leucothrix arctica sp. nov., isolated from Arctic seawater.</title>
        <authorList>
            <person name="Choi A."/>
            <person name="Baek K."/>
        </authorList>
    </citation>
    <scope>NUCLEOTIDE SEQUENCE [LARGE SCALE GENOMIC DNA]</scope>
    <source>
        <strain evidence="7 8">IMCC9719</strain>
    </source>
</reference>
<dbReference type="InterPro" id="IPR015421">
    <property type="entry name" value="PyrdxlP-dep_Trfase_major"/>
</dbReference>
<dbReference type="SUPFAM" id="SSF53383">
    <property type="entry name" value="PLP-dependent transferases"/>
    <property type="match status" value="1"/>
</dbReference>
<dbReference type="AlphaFoldDB" id="A0A317CGH2"/>
<dbReference type="Gene3D" id="1.10.10.10">
    <property type="entry name" value="Winged helix-like DNA-binding domain superfamily/Winged helix DNA-binding domain"/>
    <property type="match status" value="1"/>
</dbReference>
<dbReference type="GO" id="GO:0030170">
    <property type="term" value="F:pyridoxal phosphate binding"/>
    <property type="evidence" value="ECO:0007669"/>
    <property type="project" value="InterPro"/>
</dbReference>
<keyword evidence="4" id="KW-0238">DNA-binding</keyword>